<name>A0A1H1D984_9MICC</name>
<gene>
    <name evidence="4" type="ORF">SAMN04489742_2323</name>
</gene>
<dbReference type="PANTHER" id="PTHR32308:SF10">
    <property type="entry name" value="CITRATE LYASE SUBUNIT BETA"/>
    <property type="match status" value="1"/>
</dbReference>
<comment type="cofactor">
    <cofactor evidence="1">
        <name>Mg(2+)</name>
        <dbReference type="ChEBI" id="CHEBI:18420"/>
    </cofactor>
</comment>
<evidence type="ECO:0000256" key="2">
    <source>
        <dbReference type="ARBA" id="ARBA00022723"/>
    </source>
</evidence>
<dbReference type="Pfam" id="PF22484">
    <property type="entry name" value="DUF6986"/>
    <property type="match status" value="1"/>
</dbReference>
<dbReference type="RefSeq" id="WP_074700538.1">
    <property type="nucleotide sequence ID" value="NZ_CP018863.1"/>
</dbReference>
<keyword evidence="4" id="KW-0456">Lyase</keyword>
<dbReference type="KEGG" id="acry:AC20117_05805"/>
<evidence type="ECO:0000313" key="5">
    <source>
        <dbReference type="Proteomes" id="UP000181917"/>
    </source>
</evidence>
<proteinExistence type="predicted"/>
<dbReference type="AlphaFoldDB" id="A0A1H1D984"/>
<accession>A0A1H1D984</accession>
<evidence type="ECO:0000256" key="3">
    <source>
        <dbReference type="ARBA" id="ARBA00022842"/>
    </source>
</evidence>
<protein>
    <submittedName>
        <fullName evidence="4">HpcH/HpaI aldolase/citrate lyase family protein</fullName>
    </submittedName>
</protein>
<dbReference type="STRING" id="37928.SAMN04489742_2323"/>
<reference evidence="4 5" key="1">
    <citation type="submission" date="2016-10" db="EMBL/GenBank/DDBJ databases">
        <authorList>
            <person name="de Groot N.N."/>
        </authorList>
    </citation>
    <scope>NUCLEOTIDE SEQUENCE [LARGE SCALE GENOMIC DNA]</scope>
    <source>
        <strain evidence="4 5">DSM 20117</strain>
    </source>
</reference>
<dbReference type="Gene3D" id="3.20.20.60">
    <property type="entry name" value="Phosphoenolpyruvate-binding domains"/>
    <property type="match status" value="1"/>
</dbReference>
<dbReference type="PANTHER" id="PTHR32308">
    <property type="entry name" value="LYASE BETA SUBUNIT, PUTATIVE (AFU_ORTHOLOGUE AFUA_4G13030)-RELATED"/>
    <property type="match status" value="1"/>
</dbReference>
<dbReference type="InterPro" id="IPR054255">
    <property type="entry name" value="DUF6986"/>
</dbReference>
<sequence>MAAKLALSGAVAARIDADLAATDKLLSAAYPGEGGGRQPVHTVYVPADSFTLDLAARWGGDALAAVKEHGGLEQLATSLGLGESAQLAELVRRKLESEPIEDLRLDFEDGYGNRADEEEDADALKAGALVAQAVAAGTAPPFIGIRFKCFEEPTRARGLRTLDRFIGALVEESGERGLPQGLVLTLPKVSTVAQVQAMVFACEQLEQAHNLPAGRLRFEVQMETPQLILSADGTVPVAQLIHAGAGRVSSLHYGTYDYSASLGIAAAYQSMEHPAADYAKAVMQVAVAGTGVHLSDGSTNILPLGDAENVAKAWALHARLVRRHLERGIYQGWDLHSAQLPTRFLATYAFYRDGFEAAAVRLKNYVHGIDSAIMDEPATARALARFLHRGLVCGAVESNEFERLAEVSVAQLEAIAHPQSASTSEETHD</sequence>
<dbReference type="InterPro" id="IPR015813">
    <property type="entry name" value="Pyrv/PenolPyrv_kinase-like_dom"/>
</dbReference>
<dbReference type="OrthoDB" id="9808769at2"/>
<dbReference type="GO" id="GO:0006107">
    <property type="term" value="P:oxaloacetate metabolic process"/>
    <property type="evidence" value="ECO:0007669"/>
    <property type="project" value="TreeGrafter"/>
</dbReference>
<evidence type="ECO:0000256" key="1">
    <source>
        <dbReference type="ARBA" id="ARBA00001946"/>
    </source>
</evidence>
<keyword evidence="5" id="KW-1185">Reference proteome</keyword>
<keyword evidence="3" id="KW-0460">Magnesium</keyword>
<dbReference type="GO" id="GO:0016829">
    <property type="term" value="F:lyase activity"/>
    <property type="evidence" value="ECO:0007669"/>
    <property type="project" value="UniProtKB-KW"/>
</dbReference>
<dbReference type="EMBL" id="FNKH01000002">
    <property type="protein sequence ID" value="SDQ72970.1"/>
    <property type="molecule type" value="Genomic_DNA"/>
</dbReference>
<dbReference type="InterPro" id="IPR040442">
    <property type="entry name" value="Pyrv_kinase-like_dom_sf"/>
</dbReference>
<dbReference type="GO" id="GO:0000287">
    <property type="term" value="F:magnesium ion binding"/>
    <property type="evidence" value="ECO:0007669"/>
    <property type="project" value="TreeGrafter"/>
</dbReference>
<dbReference type="SUPFAM" id="SSF51621">
    <property type="entry name" value="Phosphoenolpyruvate/pyruvate domain"/>
    <property type="match status" value="1"/>
</dbReference>
<dbReference type="Proteomes" id="UP000181917">
    <property type="component" value="Unassembled WGS sequence"/>
</dbReference>
<keyword evidence="2" id="KW-0479">Metal-binding</keyword>
<evidence type="ECO:0000313" key="4">
    <source>
        <dbReference type="EMBL" id="SDQ72970.1"/>
    </source>
</evidence>
<organism evidence="4 5">
    <name type="scientific">Crystallibacter crystallopoietes</name>
    <dbReference type="NCBI Taxonomy" id="37928"/>
    <lineage>
        <taxon>Bacteria</taxon>
        <taxon>Bacillati</taxon>
        <taxon>Actinomycetota</taxon>
        <taxon>Actinomycetes</taxon>
        <taxon>Micrococcales</taxon>
        <taxon>Micrococcaceae</taxon>
        <taxon>Crystallibacter</taxon>
    </lineage>
</organism>